<evidence type="ECO:0000313" key="3">
    <source>
        <dbReference type="Proteomes" id="UP000603227"/>
    </source>
</evidence>
<reference evidence="2" key="2">
    <citation type="submission" date="2020-09" db="EMBL/GenBank/DDBJ databases">
        <authorList>
            <person name="Sun Q."/>
            <person name="Zhou Y."/>
        </authorList>
    </citation>
    <scope>NUCLEOTIDE SEQUENCE</scope>
    <source>
        <strain evidence="2">CGMCC 4.7403</strain>
    </source>
</reference>
<sequence length="262" mass="28495">MELWLLNSFGSLALTMIMAGSVIAFAALGSLVVRRRLPRLMNGGQNDMVGVLLGMYGAIYGIFLAFVVVAEWEGIGVAETVVATEATHCAEIVRDADAFPEPVRREVTEAVGQYVRAVVNDQWPRMRAGEPSAEATEPAIRAVYRALQSYEPTTESQKAYYAQAVSHLDGVVAQRRARLTLASSSLPTLLKLLVYGGALVMIPMSLLYGIKSFKAHLTFVTLIALLIGLSLLLTMSLDRPFSGELSVSPAPYKEGALVRFWQ</sequence>
<keyword evidence="3" id="KW-1185">Reference proteome</keyword>
<evidence type="ECO:0008006" key="4">
    <source>
        <dbReference type="Google" id="ProtNLM"/>
    </source>
</evidence>
<protein>
    <recommendedName>
        <fullName evidence="4">DUF4239 domain-containing protein</fullName>
    </recommendedName>
</protein>
<evidence type="ECO:0000256" key="1">
    <source>
        <dbReference type="SAM" id="Phobius"/>
    </source>
</evidence>
<reference evidence="2" key="1">
    <citation type="journal article" date="2014" name="Int. J. Syst. Evol. Microbiol.">
        <title>Complete genome sequence of Corynebacterium casei LMG S-19264T (=DSM 44701T), isolated from a smear-ripened cheese.</title>
        <authorList>
            <consortium name="US DOE Joint Genome Institute (JGI-PGF)"/>
            <person name="Walter F."/>
            <person name="Albersmeier A."/>
            <person name="Kalinowski J."/>
            <person name="Ruckert C."/>
        </authorList>
    </citation>
    <scope>NUCLEOTIDE SEQUENCE</scope>
    <source>
        <strain evidence="2">CGMCC 4.7403</strain>
    </source>
</reference>
<organism evidence="2 3">
    <name type="scientific">Streptomyces capitiformicae</name>
    <dbReference type="NCBI Taxonomy" id="2014920"/>
    <lineage>
        <taxon>Bacteria</taxon>
        <taxon>Bacillati</taxon>
        <taxon>Actinomycetota</taxon>
        <taxon>Actinomycetes</taxon>
        <taxon>Kitasatosporales</taxon>
        <taxon>Streptomycetaceae</taxon>
        <taxon>Streptomyces</taxon>
    </lineage>
</organism>
<comment type="caution">
    <text evidence="2">The sequence shown here is derived from an EMBL/GenBank/DDBJ whole genome shotgun (WGS) entry which is preliminary data.</text>
</comment>
<evidence type="ECO:0000313" key="2">
    <source>
        <dbReference type="EMBL" id="GHH89193.1"/>
    </source>
</evidence>
<dbReference type="AlphaFoldDB" id="A0A919GSC9"/>
<dbReference type="InterPro" id="IPR025333">
    <property type="entry name" value="DUF4239"/>
</dbReference>
<dbReference type="RefSeq" id="WP_189783684.1">
    <property type="nucleotide sequence ID" value="NZ_BNAT01000012.1"/>
</dbReference>
<feature type="transmembrane region" description="Helical" evidence="1">
    <location>
        <begin position="192"/>
        <end position="210"/>
    </location>
</feature>
<feature type="transmembrane region" description="Helical" evidence="1">
    <location>
        <begin position="12"/>
        <end position="33"/>
    </location>
</feature>
<dbReference type="Pfam" id="PF14023">
    <property type="entry name" value="Bestrophin-like"/>
    <property type="match status" value="1"/>
</dbReference>
<accession>A0A919GSC9</accession>
<proteinExistence type="predicted"/>
<gene>
    <name evidence="2" type="ORF">GCM10017771_38350</name>
</gene>
<keyword evidence="1" id="KW-0812">Transmembrane</keyword>
<dbReference type="Proteomes" id="UP000603227">
    <property type="component" value="Unassembled WGS sequence"/>
</dbReference>
<keyword evidence="1" id="KW-0472">Membrane</keyword>
<name>A0A919GSC9_9ACTN</name>
<keyword evidence="1" id="KW-1133">Transmembrane helix</keyword>
<feature type="transmembrane region" description="Helical" evidence="1">
    <location>
        <begin position="217"/>
        <end position="237"/>
    </location>
</feature>
<dbReference type="EMBL" id="BNAT01000012">
    <property type="protein sequence ID" value="GHH89193.1"/>
    <property type="molecule type" value="Genomic_DNA"/>
</dbReference>
<feature type="transmembrane region" description="Helical" evidence="1">
    <location>
        <begin position="49"/>
        <end position="70"/>
    </location>
</feature>